<dbReference type="RefSeq" id="WP_189112411.1">
    <property type="nucleotide sequence ID" value="NZ_BMQC01000001.1"/>
</dbReference>
<accession>A0A8J3FHK6</accession>
<reference evidence="2" key="2">
    <citation type="submission" date="2020-09" db="EMBL/GenBank/DDBJ databases">
        <authorList>
            <person name="Sun Q."/>
            <person name="Ohkuma M."/>
        </authorList>
    </citation>
    <scope>NUCLEOTIDE SEQUENCE</scope>
    <source>
        <strain evidence="2">JCM 3091</strain>
    </source>
</reference>
<feature type="signal peptide" evidence="1">
    <location>
        <begin position="1"/>
        <end position="24"/>
    </location>
</feature>
<evidence type="ECO:0008006" key="4">
    <source>
        <dbReference type="Google" id="ProtNLM"/>
    </source>
</evidence>
<feature type="chain" id="PRO_5038623606" description="DUF4360 domain-containing protein" evidence="1">
    <location>
        <begin position="25"/>
        <end position="206"/>
    </location>
</feature>
<keyword evidence="1" id="KW-0732">Signal</keyword>
<gene>
    <name evidence="2" type="ORF">GCM10010124_04240</name>
</gene>
<reference evidence="2" key="1">
    <citation type="journal article" date="2014" name="Int. J. Syst. Evol. Microbiol.">
        <title>Complete genome sequence of Corynebacterium casei LMG S-19264T (=DSM 44701T), isolated from a smear-ripened cheese.</title>
        <authorList>
            <consortium name="US DOE Joint Genome Institute (JGI-PGF)"/>
            <person name="Walter F."/>
            <person name="Albersmeier A."/>
            <person name="Kalinowski J."/>
            <person name="Ruckert C."/>
        </authorList>
    </citation>
    <scope>NUCLEOTIDE SEQUENCE</scope>
    <source>
        <strain evidence="2">JCM 3091</strain>
    </source>
</reference>
<organism evidence="2 3">
    <name type="scientific">Pilimelia terevasa</name>
    <dbReference type="NCBI Taxonomy" id="53372"/>
    <lineage>
        <taxon>Bacteria</taxon>
        <taxon>Bacillati</taxon>
        <taxon>Actinomycetota</taxon>
        <taxon>Actinomycetes</taxon>
        <taxon>Micromonosporales</taxon>
        <taxon>Micromonosporaceae</taxon>
        <taxon>Pilimelia</taxon>
    </lineage>
</organism>
<dbReference type="EMBL" id="BMQC01000001">
    <property type="protein sequence ID" value="GGK14793.1"/>
    <property type="molecule type" value="Genomic_DNA"/>
</dbReference>
<name>A0A8J3FHK6_9ACTN</name>
<dbReference type="Pfam" id="PF14273">
    <property type="entry name" value="DUF4360"/>
    <property type="match status" value="1"/>
</dbReference>
<dbReference type="AlphaFoldDB" id="A0A8J3FHK6"/>
<evidence type="ECO:0000256" key="1">
    <source>
        <dbReference type="SAM" id="SignalP"/>
    </source>
</evidence>
<protein>
    <recommendedName>
        <fullName evidence="4">DUF4360 domain-containing protein</fullName>
    </recommendedName>
</protein>
<sequence>MAGVRSLAALAGVAVALAGSPASAGPVRADRTGITPAPAGPVTFRVHGLSNDCEQGTTHTSSMGGRRLDFDFTTMTSKTGDGGAACTVILQLQNRPDKMRFAVDRFALEGTTRLERGDTATVMSAYFFQWGGMAPVVKTTFHGKRHGDWTARPRFGTETSWSRCEATDDKLYLTLTVNAADDNTALSSVDIDELRFDTGDLNWTAC</sequence>
<evidence type="ECO:0000313" key="2">
    <source>
        <dbReference type="EMBL" id="GGK14793.1"/>
    </source>
</evidence>
<proteinExistence type="predicted"/>
<keyword evidence="3" id="KW-1185">Reference proteome</keyword>
<dbReference type="InterPro" id="IPR025649">
    <property type="entry name" value="DUF4360"/>
</dbReference>
<evidence type="ECO:0000313" key="3">
    <source>
        <dbReference type="Proteomes" id="UP000662200"/>
    </source>
</evidence>
<dbReference type="Proteomes" id="UP000662200">
    <property type="component" value="Unassembled WGS sequence"/>
</dbReference>
<comment type="caution">
    <text evidence="2">The sequence shown here is derived from an EMBL/GenBank/DDBJ whole genome shotgun (WGS) entry which is preliminary data.</text>
</comment>